<keyword evidence="2" id="KW-1185">Reference proteome</keyword>
<dbReference type="Proteomes" id="UP000322080">
    <property type="component" value="Unassembled WGS sequence"/>
</dbReference>
<proteinExistence type="predicted"/>
<sequence length="108" mass="10787">MVVAGWVWPGAQVTRIVEFPTRTRAVLPSAGQVTVRVRTGAAGAAAGAIATGALTGVTGAAAGAATSGGGGVEARRVFVDGVSPQTTCLRSLVRRGTQFTVLPILART</sequence>
<comment type="caution">
    <text evidence="1">The sequence shown here is derived from an EMBL/GenBank/DDBJ whole genome shotgun (WGS) entry which is preliminary data.</text>
</comment>
<dbReference type="EMBL" id="VSIY01000013">
    <property type="protein sequence ID" value="TYB80501.1"/>
    <property type="molecule type" value="Genomic_DNA"/>
</dbReference>
<organism evidence="1 2">
    <name type="scientific">Maritimibacter fusiformis</name>
    <dbReference type="NCBI Taxonomy" id="2603819"/>
    <lineage>
        <taxon>Bacteria</taxon>
        <taxon>Pseudomonadati</taxon>
        <taxon>Pseudomonadota</taxon>
        <taxon>Alphaproteobacteria</taxon>
        <taxon>Rhodobacterales</taxon>
        <taxon>Roseobacteraceae</taxon>
        <taxon>Maritimibacter</taxon>
    </lineage>
</organism>
<name>A0A5D0RHU1_9RHOB</name>
<accession>A0A5D0RHU1</accession>
<evidence type="ECO:0000313" key="2">
    <source>
        <dbReference type="Proteomes" id="UP000322080"/>
    </source>
</evidence>
<protein>
    <submittedName>
        <fullName evidence="1">Uncharacterized protein</fullName>
    </submittedName>
</protein>
<evidence type="ECO:0000313" key="1">
    <source>
        <dbReference type="EMBL" id="TYB80501.1"/>
    </source>
</evidence>
<gene>
    <name evidence="1" type="ORF">FVF75_12715</name>
</gene>
<reference evidence="1 2" key="1">
    <citation type="submission" date="2019-08" db="EMBL/GenBank/DDBJ databases">
        <title>Identification of a novel species of the genus Boseongicola.</title>
        <authorList>
            <person name="Zhang X.-Q."/>
        </authorList>
    </citation>
    <scope>NUCLEOTIDE SEQUENCE [LARGE SCALE GENOMIC DNA]</scope>
    <source>
        <strain evidence="1 2">HY14</strain>
    </source>
</reference>
<dbReference type="AlphaFoldDB" id="A0A5D0RHU1"/>